<dbReference type="OrthoDB" id="6629632at2759"/>
<dbReference type="PANTHER" id="PTHR47510">
    <property type="entry name" value="REVERSE TRANSCRIPTASE DOMAIN-CONTAINING PROTEIN"/>
    <property type="match status" value="1"/>
</dbReference>
<gene>
    <name evidence="1" type="primary">LIN1_12</name>
    <name evidence="1" type="ORF">g.34496</name>
</gene>
<evidence type="ECO:0000313" key="1">
    <source>
        <dbReference type="EMBL" id="MBY75031.1"/>
    </source>
</evidence>
<sequence>MSKNCHKKFIERTESQLCSNPKVFWKFIKKNKSCNDIPKTVHFNDITSSNEKDVSDLFAKQFSSVYTEHSINHYSTTPHLFYDLPSNCFFDLSFIESGLSKLSGDKTIVPDGLSGEFLYMLKSVLSYPLLLLFRKSLDEGIYPDILKLSTVKPIYKSGDKSNVANYRPISLLGHIAKLFDSLVLKSIGPAVSSILIDEQYGFRSGRSTNTCNIVFSNYVFDAFNNRSQFDVI</sequence>
<keyword evidence="1" id="KW-0808">Transferase</keyword>
<keyword evidence="1" id="KW-0548">Nucleotidyltransferase</keyword>
<keyword evidence="1" id="KW-0695">RNA-directed DNA polymerase</keyword>
<reference evidence="1" key="1">
    <citation type="submission" date="2018-04" db="EMBL/GenBank/DDBJ databases">
        <title>Transcriptome assembly of Sipha flava.</title>
        <authorList>
            <person name="Scully E.D."/>
            <person name="Geib S.M."/>
            <person name="Palmer N.A."/>
            <person name="Koch K."/>
            <person name="Bradshaw J."/>
            <person name="Heng-Moss T."/>
            <person name="Sarath G."/>
        </authorList>
    </citation>
    <scope>NUCLEOTIDE SEQUENCE</scope>
</reference>
<dbReference type="GO" id="GO:0003964">
    <property type="term" value="F:RNA-directed DNA polymerase activity"/>
    <property type="evidence" value="ECO:0007669"/>
    <property type="project" value="UniProtKB-KW"/>
</dbReference>
<organism evidence="1">
    <name type="scientific">Sipha flava</name>
    <name type="common">yellow sugarcane aphid</name>
    <dbReference type="NCBI Taxonomy" id="143950"/>
    <lineage>
        <taxon>Eukaryota</taxon>
        <taxon>Metazoa</taxon>
        <taxon>Ecdysozoa</taxon>
        <taxon>Arthropoda</taxon>
        <taxon>Hexapoda</taxon>
        <taxon>Insecta</taxon>
        <taxon>Pterygota</taxon>
        <taxon>Neoptera</taxon>
        <taxon>Paraneoptera</taxon>
        <taxon>Hemiptera</taxon>
        <taxon>Sternorrhyncha</taxon>
        <taxon>Aphidomorpha</taxon>
        <taxon>Aphidoidea</taxon>
        <taxon>Aphididae</taxon>
        <taxon>Sipha</taxon>
    </lineage>
</organism>
<name>A0A2S2QBL6_9HEMI</name>
<dbReference type="EMBL" id="GGMS01005828">
    <property type="protein sequence ID" value="MBY75031.1"/>
    <property type="molecule type" value="Transcribed_RNA"/>
</dbReference>
<proteinExistence type="predicted"/>
<protein>
    <submittedName>
        <fullName evidence="1">LINE-1 reverse transcriptase</fullName>
    </submittedName>
</protein>
<accession>A0A2S2QBL6</accession>
<dbReference type="PANTHER" id="PTHR47510:SF3">
    <property type="entry name" value="ENDO_EXONUCLEASE_PHOSPHATASE DOMAIN-CONTAINING PROTEIN"/>
    <property type="match status" value="1"/>
</dbReference>
<dbReference type="AlphaFoldDB" id="A0A2S2QBL6"/>